<organism evidence="1 2">
    <name type="scientific">Nitrospira defluvii</name>
    <dbReference type="NCBI Taxonomy" id="330214"/>
    <lineage>
        <taxon>Bacteria</taxon>
        <taxon>Pseudomonadati</taxon>
        <taxon>Nitrospirota</taxon>
        <taxon>Nitrospiria</taxon>
        <taxon>Nitrospirales</taxon>
        <taxon>Nitrospiraceae</taxon>
        <taxon>Nitrospira</taxon>
    </lineage>
</organism>
<keyword evidence="2" id="KW-1185">Reference proteome</keyword>
<dbReference type="PANTHER" id="PTHR10091:SF0">
    <property type="entry name" value="GALACTOSE MUTAROTASE"/>
    <property type="match status" value="1"/>
</dbReference>
<dbReference type="InterPro" id="IPR011013">
    <property type="entry name" value="Gal_mutarotase_sf_dom"/>
</dbReference>
<evidence type="ECO:0000313" key="2">
    <source>
        <dbReference type="Proteomes" id="UP000675880"/>
    </source>
</evidence>
<dbReference type="Gene3D" id="2.70.98.10">
    <property type="match status" value="1"/>
</dbReference>
<dbReference type="InterPro" id="IPR014718">
    <property type="entry name" value="GH-type_carb-bd"/>
</dbReference>
<dbReference type="PANTHER" id="PTHR10091">
    <property type="entry name" value="ALDOSE-1-EPIMERASE"/>
    <property type="match status" value="1"/>
</dbReference>
<dbReference type="Proteomes" id="UP000675880">
    <property type="component" value="Unassembled WGS sequence"/>
</dbReference>
<dbReference type="InterPro" id="IPR008183">
    <property type="entry name" value="Aldose_1/G6P_1-epimerase"/>
</dbReference>
<accession>A0ABM8S2H4</accession>
<gene>
    <name evidence="1" type="ORF">NSPZN2_50085</name>
</gene>
<dbReference type="Pfam" id="PF01263">
    <property type="entry name" value="Aldose_epim"/>
    <property type="match status" value="1"/>
</dbReference>
<dbReference type="SUPFAM" id="SSF74650">
    <property type="entry name" value="Galactose mutarotase-like"/>
    <property type="match status" value="1"/>
</dbReference>
<reference evidence="1 2" key="1">
    <citation type="submission" date="2021-02" db="EMBL/GenBank/DDBJ databases">
        <authorList>
            <person name="Han P."/>
        </authorList>
    </citation>
    <scope>NUCLEOTIDE SEQUENCE [LARGE SCALE GENOMIC DNA]</scope>
    <source>
        <strain evidence="1">Candidatus Nitrospira sp. ZN2</strain>
    </source>
</reference>
<protein>
    <submittedName>
        <fullName evidence="1">Aldose epimerase</fullName>
    </submittedName>
</protein>
<evidence type="ECO:0000313" key="1">
    <source>
        <dbReference type="EMBL" id="CAE6785432.1"/>
    </source>
</evidence>
<dbReference type="RefSeq" id="WP_213043681.1">
    <property type="nucleotide sequence ID" value="NZ_CAJNBJ010000018.1"/>
</dbReference>
<dbReference type="EMBL" id="CAJNBJ010000018">
    <property type="protein sequence ID" value="CAE6785432.1"/>
    <property type="molecule type" value="Genomic_DNA"/>
</dbReference>
<name>A0ABM8S2H4_9BACT</name>
<sequence length="320" mass="34867">MATSLSPDTEIQLTFERQRAWLSPWGASLRRYAVVNADGSETDLVWGYSSGANKKGGQGDVLIPFPGRVAEGRYSFDGQTLQLERNDKEGPNAIHGFVRALPWAVQQAGPSEVTCEVRLDAATYGPRGYPFSLLIGVSYRLDAQGLTCAFSVQNVGRSTAPVGVGFHPYFTVGTPQVDLAEAKIPATGYLEFNERLLPTGRVLDARGTEWDFRQYRAVGSRRFNHCYLGLERGPDGLATASLRHPATGVTIDVVMDQAFSAIVVYTGDAIADAPRRALAIEPMTCATDAFNHPEWGLTRLLPGETFTGRYRMTASLGSRK</sequence>
<proteinExistence type="predicted"/>
<comment type="caution">
    <text evidence="1">The sequence shown here is derived from an EMBL/GenBank/DDBJ whole genome shotgun (WGS) entry which is preliminary data.</text>
</comment>